<evidence type="ECO:0000256" key="1">
    <source>
        <dbReference type="SAM" id="SignalP"/>
    </source>
</evidence>
<feature type="signal peptide" evidence="1">
    <location>
        <begin position="1"/>
        <end position="25"/>
    </location>
</feature>
<feature type="chain" id="PRO_5036699539" evidence="1">
    <location>
        <begin position="26"/>
        <end position="75"/>
    </location>
</feature>
<dbReference type="PROSITE" id="PS51257">
    <property type="entry name" value="PROKAR_LIPOPROTEIN"/>
    <property type="match status" value="1"/>
</dbReference>
<dbReference type="EMBL" id="JACJJL010000002">
    <property type="protein sequence ID" value="MBM6660438.1"/>
    <property type="molecule type" value="Genomic_DNA"/>
</dbReference>
<evidence type="ECO:0000313" key="3">
    <source>
        <dbReference type="Proteomes" id="UP000764045"/>
    </source>
</evidence>
<gene>
    <name evidence="2" type="ORF">H6B30_01490</name>
</gene>
<comment type="caution">
    <text evidence="2">The sequence shown here is derived from an EMBL/GenBank/DDBJ whole genome shotgun (WGS) entry which is preliminary data.</text>
</comment>
<name>A0A938WLJ6_9BACT</name>
<proteinExistence type="predicted"/>
<organism evidence="2 3">
    <name type="scientific">Marseilla massiliensis</name>
    <dbReference type="NCBI Taxonomy" id="1841864"/>
    <lineage>
        <taxon>Bacteria</taxon>
        <taxon>Pseudomonadati</taxon>
        <taxon>Bacteroidota</taxon>
        <taxon>Bacteroidia</taxon>
        <taxon>Bacteroidales</taxon>
        <taxon>Prevotellaceae</taxon>
        <taxon>Marseilla</taxon>
    </lineage>
</organism>
<reference evidence="2 3" key="1">
    <citation type="journal article" date="2021" name="Sci. Rep.">
        <title>The distribution of antibiotic resistance genes in chicken gut microbiota commensals.</title>
        <authorList>
            <person name="Juricova H."/>
            <person name="Matiasovicova J."/>
            <person name="Kubasova T."/>
            <person name="Cejkova D."/>
            <person name="Rychlik I."/>
        </authorList>
    </citation>
    <scope>NUCLEOTIDE SEQUENCE [LARGE SCALE GENOMIC DNA]</scope>
    <source>
        <strain evidence="2 3">An819</strain>
    </source>
</reference>
<dbReference type="Proteomes" id="UP000764045">
    <property type="component" value="Unassembled WGS sequence"/>
</dbReference>
<keyword evidence="3" id="KW-1185">Reference proteome</keyword>
<dbReference type="RefSeq" id="WP_205107211.1">
    <property type="nucleotide sequence ID" value="NZ_JACJJL010000002.1"/>
</dbReference>
<evidence type="ECO:0000313" key="2">
    <source>
        <dbReference type="EMBL" id="MBM6660438.1"/>
    </source>
</evidence>
<dbReference type="AlphaFoldDB" id="A0A938WLJ6"/>
<sequence length="75" mass="8178">MNKKRLRLVFLCGAALLIVSCREGAPTTAQQAYPVAKVACESVETTADYPATIRGRQDVQIYPQVEGKLTARPGR</sequence>
<keyword evidence="1" id="KW-0732">Signal</keyword>
<accession>A0A938WLJ6</accession>
<protein>
    <submittedName>
        <fullName evidence="2">Uncharacterized protein</fullName>
    </submittedName>
</protein>